<dbReference type="RefSeq" id="WP_073249947.1">
    <property type="nucleotide sequence ID" value="NZ_FQZQ01000004.1"/>
</dbReference>
<keyword evidence="1" id="KW-1133">Transmembrane helix</keyword>
<evidence type="ECO:0008006" key="4">
    <source>
        <dbReference type="Google" id="ProtNLM"/>
    </source>
</evidence>
<dbReference type="STRING" id="1470563.SAMN05444000_10429"/>
<sequence>MTDGWKGILDDGETILWQGRPDGAVTVSIANVATSLFGLAFAGFALFWMIMASQAGGFFWMFGLIHFTVGLGLTGGPMVWSAYRRRNTWYTLTDQRAFIASSLPVRGKTLDSFPITEDTMLSLTEGPPDSLFFATRTRRTKNGTRQVKVGFERIEGGKDVYRMMRDVQKRHRQADREDGEMDR</sequence>
<keyword evidence="1" id="KW-0812">Transmembrane</keyword>
<feature type="transmembrane region" description="Helical" evidence="1">
    <location>
        <begin position="57"/>
        <end position="80"/>
    </location>
</feature>
<dbReference type="EMBL" id="FQZQ01000004">
    <property type="protein sequence ID" value="SHI95190.1"/>
    <property type="molecule type" value="Genomic_DNA"/>
</dbReference>
<keyword evidence="3" id="KW-1185">Reference proteome</keyword>
<dbReference type="Proteomes" id="UP000183982">
    <property type="component" value="Unassembled WGS sequence"/>
</dbReference>
<dbReference type="AlphaFoldDB" id="A0A1M6FBU9"/>
<keyword evidence="1" id="KW-0472">Membrane</keyword>
<proteinExistence type="predicted"/>
<accession>A0A1M6FBU9</accession>
<evidence type="ECO:0000313" key="3">
    <source>
        <dbReference type="Proteomes" id="UP000183982"/>
    </source>
</evidence>
<organism evidence="2 3">
    <name type="scientific">Shimia gijangensis</name>
    <dbReference type="NCBI Taxonomy" id="1470563"/>
    <lineage>
        <taxon>Bacteria</taxon>
        <taxon>Pseudomonadati</taxon>
        <taxon>Pseudomonadota</taxon>
        <taxon>Alphaproteobacteria</taxon>
        <taxon>Rhodobacterales</taxon>
        <taxon>Roseobacteraceae</taxon>
    </lineage>
</organism>
<name>A0A1M6FBU9_9RHOB</name>
<feature type="transmembrane region" description="Helical" evidence="1">
    <location>
        <begin position="29"/>
        <end position="51"/>
    </location>
</feature>
<reference evidence="3" key="1">
    <citation type="submission" date="2016-11" db="EMBL/GenBank/DDBJ databases">
        <authorList>
            <person name="Varghese N."/>
            <person name="Submissions S."/>
        </authorList>
    </citation>
    <scope>NUCLEOTIDE SEQUENCE [LARGE SCALE GENOMIC DNA]</scope>
    <source>
        <strain evidence="3">DSM 100564</strain>
    </source>
</reference>
<evidence type="ECO:0000256" key="1">
    <source>
        <dbReference type="SAM" id="Phobius"/>
    </source>
</evidence>
<evidence type="ECO:0000313" key="2">
    <source>
        <dbReference type="EMBL" id="SHI95190.1"/>
    </source>
</evidence>
<gene>
    <name evidence="2" type="ORF">SAMN05444000_10429</name>
</gene>
<protein>
    <recommendedName>
        <fullName evidence="4">Aspartate carbamoyltransferase catalytic subunit</fullName>
    </recommendedName>
</protein>
<dbReference type="OrthoDB" id="199424at2"/>